<dbReference type="PANTHER" id="PTHR34235">
    <property type="entry name" value="SLR1203 PROTEIN-RELATED"/>
    <property type="match status" value="1"/>
</dbReference>
<evidence type="ECO:0000313" key="2">
    <source>
        <dbReference type="Proteomes" id="UP000593846"/>
    </source>
</evidence>
<dbReference type="KEGG" id="aee:IM676_12660"/>
<name>A0A7U3NLL6_9CYAN</name>
<gene>
    <name evidence="1" type="ORF">IM676_12660</name>
</gene>
<dbReference type="AlphaFoldDB" id="A0A7U3NLL6"/>
<accession>A0A7U3NLL6</accession>
<dbReference type="Proteomes" id="UP000593846">
    <property type="component" value="Chromosome"/>
</dbReference>
<dbReference type="Pfam" id="PF01724">
    <property type="entry name" value="DUF29"/>
    <property type="match status" value="1"/>
</dbReference>
<dbReference type="InterPro" id="IPR002636">
    <property type="entry name" value="DUF29"/>
</dbReference>
<dbReference type="EMBL" id="CP063311">
    <property type="protein sequence ID" value="QOV21588.1"/>
    <property type="molecule type" value="Genomic_DNA"/>
</dbReference>
<sequence>MEAKLPQVSPSLYDTDYHLWVLETVKQLHNRDFNSVDWDNLIDEVWDLSRREKKKLKSLLRNLWEHLLKLTYWQSEVERNRFHWQGEIRNFRKQIKDELEDSPSLKSYLHEILWECYQDATEIVSDKSQVPLSSFAKAPIATLEQVLDETWLPETLNINTQI</sequence>
<proteinExistence type="predicted"/>
<dbReference type="Gene3D" id="1.20.1220.20">
    <property type="entry name" value="Uncharcterised protein PF01724"/>
    <property type="match status" value="1"/>
</dbReference>
<protein>
    <submittedName>
        <fullName evidence="1">DUF29 domain-containing protein</fullName>
    </submittedName>
</protein>
<organism evidence="1 2">
    <name type="scientific">Anabaenopsis elenkinii CCIBt3563</name>
    <dbReference type="NCBI Taxonomy" id="2779889"/>
    <lineage>
        <taxon>Bacteria</taxon>
        <taxon>Bacillati</taxon>
        <taxon>Cyanobacteriota</taxon>
        <taxon>Cyanophyceae</taxon>
        <taxon>Nostocales</taxon>
        <taxon>Nodulariaceae</taxon>
        <taxon>Anabaenopsis</taxon>
    </lineage>
</organism>
<keyword evidence="2" id="KW-1185">Reference proteome</keyword>
<reference evidence="2" key="1">
    <citation type="submission" date="2020-10" db="EMBL/GenBank/DDBJ databases">
        <title>Genome-based taxonomic classification of the species Anabaenopsis elenkinii.</title>
        <authorList>
            <person name="Delbaje E."/>
            <person name="Andreote A.P.D."/>
            <person name="Pellegrinetti T.A."/>
            <person name="Cruz R.B."/>
            <person name="Branco L.H.Z."/>
            <person name="Fiore M.F."/>
        </authorList>
    </citation>
    <scope>NUCLEOTIDE SEQUENCE [LARGE SCALE GENOMIC DNA]</scope>
    <source>
        <strain evidence="2">CCIBt3563</strain>
    </source>
</reference>
<dbReference type="RefSeq" id="WP_200987237.1">
    <property type="nucleotide sequence ID" value="NZ_CP063311.1"/>
</dbReference>
<evidence type="ECO:0000313" key="1">
    <source>
        <dbReference type="EMBL" id="QOV21588.1"/>
    </source>
</evidence>
<dbReference type="PANTHER" id="PTHR34235:SF3">
    <property type="entry name" value="SLR1203 PROTEIN"/>
    <property type="match status" value="1"/>
</dbReference>